<keyword evidence="4" id="KW-0833">Ubl conjugation pathway</keyword>
<dbReference type="Gene3D" id="3.30.200.60">
    <property type="entry name" value="Peptidase C65 Otubain, subdomain 1"/>
    <property type="match status" value="1"/>
</dbReference>
<dbReference type="Gene3D" id="1.20.1300.20">
    <property type="entry name" value="Peptidase C65 Otubain, subdomain 2"/>
    <property type="match status" value="1"/>
</dbReference>
<evidence type="ECO:0000256" key="5">
    <source>
        <dbReference type="ARBA" id="ARBA00022801"/>
    </source>
</evidence>
<dbReference type="InterPro" id="IPR003323">
    <property type="entry name" value="OTU_dom"/>
</dbReference>
<accession>A0A0V0R589</accession>
<evidence type="ECO:0000256" key="3">
    <source>
        <dbReference type="ARBA" id="ARBA00022670"/>
    </source>
</evidence>
<gene>
    <name evidence="9" type="ORF">PPERSA_12263</name>
</gene>
<comment type="catalytic activity">
    <reaction evidence="1">
        <text>Thiol-dependent hydrolysis of ester, thioester, amide, peptide and isopeptide bonds formed by the C-terminal Gly of ubiquitin (a 76-residue protein attached to proteins as an intracellular targeting signal).</text>
        <dbReference type="EC" id="3.4.19.12"/>
    </reaction>
</comment>
<dbReference type="Proteomes" id="UP000054937">
    <property type="component" value="Unassembled WGS sequence"/>
</dbReference>
<dbReference type="InParanoid" id="A0A0V0R589"/>
<dbReference type="Pfam" id="PF10275">
    <property type="entry name" value="Peptidase_C65"/>
    <property type="match status" value="1"/>
</dbReference>
<dbReference type="GO" id="GO:0006508">
    <property type="term" value="P:proteolysis"/>
    <property type="evidence" value="ECO:0007669"/>
    <property type="project" value="UniProtKB-KW"/>
</dbReference>
<evidence type="ECO:0000259" key="8">
    <source>
        <dbReference type="PROSITE" id="PS50802"/>
    </source>
</evidence>
<dbReference type="PROSITE" id="PS50802">
    <property type="entry name" value="OTU"/>
    <property type="match status" value="1"/>
</dbReference>
<dbReference type="SUPFAM" id="SSF53474">
    <property type="entry name" value="alpha/beta-Hydrolases"/>
    <property type="match status" value="1"/>
</dbReference>
<dbReference type="EMBL" id="LDAU01000048">
    <property type="protein sequence ID" value="KRX09520.1"/>
    <property type="molecule type" value="Genomic_DNA"/>
</dbReference>
<comment type="caution">
    <text evidence="9">The sequence shown here is derived from an EMBL/GenBank/DDBJ whole genome shotgun (WGS) entry which is preliminary data.</text>
</comment>
<evidence type="ECO:0000256" key="6">
    <source>
        <dbReference type="ARBA" id="ARBA00022807"/>
    </source>
</evidence>
<dbReference type="SUPFAM" id="SSF54001">
    <property type="entry name" value="Cysteine proteinases"/>
    <property type="match status" value="1"/>
</dbReference>
<proteinExistence type="predicted"/>
<dbReference type="CDD" id="cd22749">
    <property type="entry name" value="Otubain_C65"/>
    <property type="match status" value="1"/>
</dbReference>
<evidence type="ECO:0000256" key="7">
    <source>
        <dbReference type="SAM" id="SignalP"/>
    </source>
</evidence>
<dbReference type="InterPro" id="IPR038765">
    <property type="entry name" value="Papain-like_cys_pep_sf"/>
</dbReference>
<feature type="signal peptide" evidence="7">
    <location>
        <begin position="1"/>
        <end position="21"/>
    </location>
</feature>
<evidence type="ECO:0000256" key="2">
    <source>
        <dbReference type="ARBA" id="ARBA00012759"/>
    </source>
</evidence>
<sequence length="843" mass="99683">MFLNSLLILIIILIESSFLSQNNNYKLIYIPQVNNGAKCVDGSAPTIYIKDTETSLDEKKILFYFTGGAFAQELSENKVYEKLKRRLKTRNGSNKFNKQRAHIEGIMSDDQEKNPYFYDYTVIFVNYCDGTAFTGHLDEPILYKGKKLWVRGQDNMLAILDYAKKYYKLQNADQVVVGGTSSGAVVVYNWIDYISNYVKKLNPKTQVVALADAGMFLNYKKFGTDFYEFLEKQKNLYIYTRDIDQEQPFQNKKCMERYQNEPWKCIMSQYLLEFIETPILVVNSSFDAWNINDILGITCVKKNHIHDYTGCSEEQIAYIDQFHNDFLEEIIKLKKKTKNAHFILLPCVNHDNLNKPVYYFAGPETVSPIITLAHLTGQFVEQERLEIDGLDLNHWYGSSNCELVRQQVWKDFDRMQFFREYQDALNHLNFKITNKNDSSSKQQNCYNQESYNNKLQESHVENQKEQIFTSPIIQFPENVFFINLTPNNHNEIQKNIQKKMDIDQKALEYKNPQIIQAIYKMRENCKYFRGIRGDGNCFYRALGVGYVINLVDFEDRVYQLFNESYEFDFCLIIYLRSETVNQLEQQKDFLQFDDQFERILRGAKTYGNEAEDFEDRVYQLFNESYEFDFCLIIYLRSETIYQLEQQKDFLQFDDQFERILREAKTYGNEAEGYSVELLPVKLKVLKVTHQVSKPDGYDMYPKDINLQENQLFQIHLYFRPGHYDFCYYTKIPHEIKTVYKQNLPDFNQIMNFKLNQDDFLSLAIPSKEDCYNIDKLYVAYSVKRPKLYQFYISKVRKALVIIVYAYDRASKTQLKTGPGFLQANILVQFFFEKLIFLDPPKSV</sequence>
<dbReference type="InterPro" id="IPR019400">
    <property type="entry name" value="Peptidase_C65_otubain"/>
</dbReference>
<keyword evidence="10" id="KW-1185">Reference proteome</keyword>
<keyword evidence="6" id="KW-0788">Thiol protease</keyword>
<dbReference type="InterPro" id="IPR004963">
    <property type="entry name" value="PAE/NOTUM"/>
</dbReference>
<evidence type="ECO:0000256" key="4">
    <source>
        <dbReference type="ARBA" id="ARBA00022786"/>
    </source>
</evidence>
<dbReference type="Pfam" id="PF03283">
    <property type="entry name" value="PAE"/>
    <property type="match status" value="1"/>
</dbReference>
<evidence type="ECO:0000313" key="9">
    <source>
        <dbReference type="EMBL" id="KRX09520.1"/>
    </source>
</evidence>
<reference evidence="9 10" key="1">
    <citation type="journal article" date="2015" name="Sci. Rep.">
        <title>Genome of the facultative scuticociliatosis pathogen Pseudocohnilembus persalinus provides insight into its virulence through horizontal gene transfer.</title>
        <authorList>
            <person name="Xiong J."/>
            <person name="Wang G."/>
            <person name="Cheng J."/>
            <person name="Tian M."/>
            <person name="Pan X."/>
            <person name="Warren A."/>
            <person name="Jiang C."/>
            <person name="Yuan D."/>
            <person name="Miao W."/>
        </authorList>
    </citation>
    <scope>NUCLEOTIDE SEQUENCE [LARGE SCALE GENOMIC DNA]</scope>
    <source>
        <strain evidence="9">36N120E</strain>
    </source>
</reference>
<dbReference type="GO" id="GO:0004843">
    <property type="term" value="F:cysteine-type deubiquitinase activity"/>
    <property type="evidence" value="ECO:0007669"/>
    <property type="project" value="UniProtKB-EC"/>
</dbReference>
<dbReference type="EC" id="3.4.19.12" evidence="2"/>
<evidence type="ECO:0000256" key="1">
    <source>
        <dbReference type="ARBA" id="ARBA00000707"/>
    </source>
</evidence>
<dbReference type="InterPro" id="IPR042467">
    <property type="entry name" value="Peptidase_C65_otubain_sub2"/>
</dbReference>
<name>A0A0V0R589_PSEPJ</name>
<keyword evidence="5" id="KW-0378">Hydrolase</keyword>
<keyword evidence="7" id="KW-0732">Signal</keyword>
<protein>
    <recommendedName>
        <fullName evidence="2">ubiquitinyl hydrolase 1</fullName>
        <ecNumber evidence="2">3.4.19.12</ecNumber>
    </recommendedName>
</protein>
<keyword evidence="3" id="KW-0645">Protease</keyword>
<feature type="domain" description="OTU" evidence="8">
    <location>
        <begin position="526"/>
        <end position="662"/>
    </location>
</feature>
<evidence type="ECO:0000313" key="10">
    <source>
        <dbReference type="Proteomes" id="UP000054937"/>
    </source>
</evidence>
<feature type="chain" id="PRO_5006867705" description="ubiquitinyl hydrolase 1" evidence="7">
    <location>
        <begin position="22"/>
        <end position="843"/>
    </location>
</feature>
<organism evidence="9 10">
    <name type="scientific">Pseudocohnilembus persalinus</name>
    <name type="common">Ciliate</name>
    <dbReference type="NCBI Taxonomy" id="266149"/>
    <lineage>
        <taxon>Eukaryota</taxon>
        <taxon>Sar</taxon>
        <taxon>Alveolata</taxon>
        <taxon>Ciliophora</taxon>
        <taxon>Intramacronucleata</taxon>
        <taxon>Oligohymenophorea</taxon>
        <taxon>Scuticociliatia</taxon>
        <taxon>Philasterida</taxon>
        <taxon>Pseudocohnilembidae</taxon>
        <taxon>Pseudocohnilembus</taxon>
    </lineage>
</organism>
<dbReference type="AlphaFoldDB" id="A0A0V0R589"/>
<dbReference type="InterPro" id="IPR029058">
    <property type="entry name" value="AB_hydrolase_fold"/>
</dbReference>
<dbReference type="PANTHER" id="PTHR21562:SF67">
    <property type="entry name" value="PECTIN ACETYLESTERASE"/>
    <property type="match status" value="1"/>
</dbReference>
<dbReference type="PANTHER" id="PTHR21562">
    <property type="entry name" value="NOTUM-RELATED"/>
    <property type="match status" value="1"/>
</dbReference>
<dbReference type="OrthoDB" id="2015280at2759"/>
<dbReference type="InterPro" id="IPR042468">
    <property type="entry name" value="Peptidase_C65_otubain_sub1"/>
</dbReference>